<evidence type="ECO:0000256" key="2">
    <source>
        <dbReference type="SAM" id="MobiDB-lite"/>
    </source>
</evidence>
<dbReference type="Proteomes" id="UP000518266">
    <property type="component" value="Unassembled WGS sequence"/>
</dbReference>
<feature type="coiled-coil region" evidence="1">
    <location>
        <begin position="340"/>
        <end position="367"/>
    </location>
</feature>
<dbReference type="AlphaFoldDB" id="A0A7J5XYX5"/>
<evidence type="ECO:0000313" key="5">
    <source>
        <dbReference type="Proteomes" id="UP000518266"/>
    </source>
</evidence>
<feature type="compositionally biased region" description="Basic and acidic residues" evidence="2">
    <location>
        <begin position="57"/>
        <end position="67"/>
    </location>
</feature>
<keyword evidence="5" id="KW-1185">Reference proteome</keyword>
<feature type="region of interest" description="Disordered" evidence="2">
    <location>
        <begin position="50"/>
        <end position="72"/>
    </location>
</feature>
<dbReference type="InterPro" id="IPR001660">
    <property type="entry name" value="SAM"/>
</dbReference>
<dbReference type="InterPro" id="IPR036034">
    <property type="entry name" value="PDZ_sf"/>
</dbReference>
<accession>A0A7J5XYX5</accession>
<dbReference type="SUPFAM" id="SSF50156">
    <property type="entry name" value="PDZ domain-like"/>
    <property type="match status" value="1"/>
</dbReference>
<dbReference type="Gene3D" id="1.10.150.50">
    <property type="entry name" value="Transcription Factor, Ets-1"/>
    <property type="match status" value="1"/>
</dbReference>
<protein>
    <recommendedName>
        <fullName evidence="3">SAM domain-containing protein</fullName>
    </recommendedName>
</protein>
<sequence>MSNKDVTCSDLLRAELCLPPQAANMDTFTHQMRLITRSCSLVDTMTRSATFNSSTESTDHQEEEGSPRQRRITVESYMPQTKDQNGNFPEKEDMQAAKLLAELNTEEVCQWFTSIGLQKCLPFISEVKLCGADIASVDVNTLDILHINKLEERELLLSAIYNELHPPSTVTQRLNSLLESIGPNNVETFTTTLVSMSKSKSSPHVSCLSRNRRSLKLRSSPNFMTQRNSQLIEITINASERIVHLRTPKETTVGKIMDSCFKMLGMTEDKSLFILKETQGSSEELPPDQQIGSLLTSTPENRQLELHLCKTKKLSDGALLNNPEVNSSNENVNKNVTVIQAAKEERIKELNQQVDSLQNVILQVQELHHGLVAFCSEIKNMDREADVEGLGSADLKPRLELVISRSLQTLKDNINNSSAHKNKQLDVRLLEKMKLNCQVFKEEISMVHLNRQVAYLQNALQESYDKEKARKKSLAIGSLSQLVSLQSPSCCWSCRRTATLAALWIYVPPQRSQRTGGVRVDDSPLCVDDRLVEVNGVPVVNSTQEELTDILLQGPSAKIVVLRQPPPTPTSQQHPLVLQRSVNPDPVQTICPAREVVTMETPPRRKVMAI</sequence>
<dbReference type="CDD" id="cd09487">
    <property type="entry name" value="SAM_superfamily"/>
    <property type="match status" value="1"/>
</dbReference>
<organism evidence="4 5">
    <name type="scientific">Dissostichus mawsoni</name>
    <name type="common">Antarctic cod</name>
    <dbReference type="NCBI Taxonomy" id="36200"/>
    <lineage>
        <taxon>Eukaryota</taxon>
        <taxon>Metazoa</taxon>
        <taxon>Chordata</taxon>
        <taxon>Craniata</taxon>
        <taxon>Vertebrata</taxon>
        <taxon>Euteleostomi</taxon>
        <taxon>Actinopterygii</taxon>
        <taxon>Neopterygii</taxon>
        <taxon>Teleostei</taxon>
        <taxon>Neoteleostei</taxon>
        <taxon>Acanthomorphata</taxon>
        <taxon>Eupercaria</taxon>
        <taxon>Perciformes</taxon>
        <taxon>Notothenioidei</taxon>
        <taxon>Nototheniidae</taxon>
        <taxon>Dissostichus</taxon>
    </lineage>
</organism>
<evidence type="ECO:0000256" key="1">
    <source>
        <dbReference type="SAM" id="Coils"/>
    </source>
</evidence>
<feature type="domain" description="SAM" evidence="3">
    <location>
        <begin position="104"/>
        <end position="160"/>
    </location>
</feature>
<evidence type="ECO:0000259" key="3">
    <source>
        <dbReference type="Pfam" id="PF07647"/>
    </source>
</evidence>
<gene>
    <name evidence="4" type="ORF">F7725_024231</name>
</gene>
<name>A0A7J5XYX5_DISMA</name>
<dbReference type="Gene3D" id="2.30.42.10">
    <property type="match status" value="1"/>
</dbReference>
<proteinExistence type="predicted"/>
<dbReference type="EMBL" id="JAAKFY010000019">
    <property type="protein sequence ID" value="KAF3842280.1"/>
    <property type="molecule type" value="Genomic_DNA"/>
</dbReference>
<comment type="caution">
    <text evidence="4">The sequence shown here is derived from an EMBL/GenBank/DDBJ whole genome shotgun (WGS) entry which is preliminary data.</text>
</comment>
<reference evidence="4 5" key="1">
    <citation type="submission" date="2020-03" db="EMBL/GenBank/DDBJ databases">
        <title>Dissostichus mawsoni Genome sequencing and assembly.</title>
        <authorList>
            <person name="Park H."/>
        </authorList>
    </citation>
    <scope>NUCLEOTIDE SEQUENCE [LARGE SCALE GENOMIC DNA]</scope>
    <source>
        <strain evidence="4">DM0001</strain>
        <tissue evidence="4">Muscle</tissue>
    </source>
</reference>
<dbReference type="InterPro" id="IPR013761">
    <property type="entry name" value="SAM/pointed_sf"/>
</dbReference>
<dbReference type="Pfam" id="PF07647">
    <property type="entry name" value="SAM_2"/>
    <property type="match status" value="1"/>
</dbReference>
<keyword evidence="1" id="KW-0175">Coiled coil</keyword>
<dbReference type="OrthoDB" id="449487at2759"/>
<dbReference type="PANTHER" id="PTHR12573:SF4">
    <property type="entry name" value="AT09986P-RELATED"/>
    <property type="match status" value="1"/>
</dbReference>
<dbReference type="PANTHER" id="PTHR12573">
    <property type="entry name" value="AT09986P-RELATED"/>
    <property type="match status" value="1"/>
</dbReference>
<dbReference type="SUPFAM" id="SSF47769">
    <property type="entry name" value="SAM/Pointed domain"/>
    <property type="match status" value="1"/>
</dbReference>
<evidence type="ECO:0000313" key="4">
    <source>
        <dbReference type="EMBL" id="KAF3842280.1"/>
    </source>
</evidence>